<dbReference type="InterPro" id="IPR052754">
    <property type="entry name" value="NTPase_KAP_P-loop"/>
</dbReference>
<dbReference type="Pfam" id="PF07693">
    <property type="entry name" value="KAP_NTPase"/>
    <property type="match status" value="1"/>
</dbReference>
<gene>
    <name evidence="2" type="ORF">HMPREF1866_01678</name>
</gene>
<protein>
    <submittedName>
        <fullName evidence="2">p-loop domain protein, KAP family</fullName>
    </submittedName>
</protein>
<dbReference type="STRING" id="467210.HMPREF1866_01678"/>
<dbReference type="EMBL" id="LSDA01000098">
    <property type="protein sequence ID" value="KXB56921.1"/>
    <property type="molecule type" value="Genomic_DNA"/>
</dbReference>
<dbReference type="PANTHER" id="PTHR22674:SF6">
    <property type="entry name" value="NTPASE KAP FAMILY P-LOOP DOMAIN-CONTAINING PROTEIN 1"/>
    <property type="match status" value="1"/>
</dbReference>
<feature type="domain" description="KAP NTPase" evidence="1">
    <location>
        <begin position="40"/>
        <end position="188"/>
    </location>
</feature>
<keyword evidence="3" id="KW-1185">Reference proteome</keyword>
<evidence type="ECO:0000313" key="3">
    <source>
        <dbReference type="Proteomes" id="UP000070394"/>
    </source>
</evidence>
<dbReference type="PANTHER" id="PTHR22674">
    <property type="entry name" value="NTPASE, KAP FAMILY P-LOOP DOMAIN-CONTAINING 1"/>
    <property type="match status" value="1"/>
</dbReference>
<name>A0A133ZNC2_9FIRM</name>
<sequence>MLNKVGSAFINIIKQLTENKCGVDIDKIIEIINIYKQENIENIKKFKDDYENLINKVTNNNGRVIIFIDDLDRLNPSIAVELLESIKLFMDVRKCVFVFAIDYDVVVRGIRAKYGNDMDEIKCRSFFDKIIQLPFKMPIEKYKVENMMKNKNLTQHFEDYTDALSTLVEKTMGTNPRTFKRIINAYELFEIIVQNSNNPYNASLLFINVILQMYSADFYKAFNDILAPTVEFNIIEYKRFKEDNEDNEDISSVFEALDSIIEKSQKNEEDVLKDFKNMMNVTSNLVSGGNTPKRKPAIIIKRIRIYEKTFNVKNATEAIEITIKEILLKHKDKIDIIVEHFPSDIAEGKVKIGGRFDPYREIDLKDLDKKIYLGVKTGFYEKINFIRNIVALIGDDIDEFEWYDIDENRYL</sequence>
<comment type="caution">
    <text evidence="2">The sequence shown here is derived from an EMBL/GenBank/DDBJ whole genome shotgun (WGS) entry which is preliminary data.</text>
</comment>
<evidence type="ECO:0000259" key="1">
    <source>
        <dbReference type="Pfam" id="PF07693"/>
    </source>
</evidence>
<dbReference type="InterPro" id="IPR011646">
    <property type="entry name" value="KAP_P-loop"/>
</dbReference>
<accession>A0A133ZNC2</accession>
<dbReference type="Proteomes" id="UP000070394">
    <property type="component" value="Unassembled WGS sequence"/>
</dbReference>
<proteinExistence type="predicted"/>
<organism evidence="2 3">
    <name type="scientific">Lachnoanaerobaculum saburreum</name>
    <dbReference type="NCBI Taxonomy" id="467210"/>
    <lineage>
        <taxon>Bacteria</taxon>
        <taxon>Bacillati</taxon>
        <taxon>Bacillota</taxon>
        <taxon>Clostridia</taxon>
        <taxon>Lachnospirales</taxon>
        <taxon>Lachnospiraceae</taxon>
        <taxon>Lachnoanaerobaculum</taxon>
    </lineage>
</organism>
<evidence type="ECO:0000313" key="2">
    <source>
        <dbReference type="EMBL" id="KXB56921.1"/>
    </source>
</evidence>
<dbReference type="AlphaFoldDB" id="A0A133ZNC2"/>
<dbReference type="PATRIC" id="fig|467210.3.peg.1664"/>
<reference evidence="3" key="1">
    <citation type="submission" date="2016-01" db="EMBL/GenBank/DDBJ databases">
        <authorList>
            <person name="Mitreva M."/>
            <person name="Pepin K.H."/>
            <person name="Mihindukulasuriya K.A."/>
            <person name="Fulton R."/>
            <person name="Fronick C."/>
            <person name="O'Laughlin M."/>
            <person name="Miner T."/>
            <person name="Herter B."/>
            <person name="Rosa B.A."/>
            <person name="Cordes M."/>
            <person name="Tomlinson C."/>
            <person name="Wollam A."/>
            <person name="Palsikar V.B."/>
            <person name="Mardis E.R."/>
            <person name="Wilson R.K."/>
        </authorList>
    </citation>
    <scope>NUCLEOTIDE SEQUENCE [LARGE SCALE GENOMIC DNA]</scope>
    <source>
        <strain evidence="3">DNF00896</strain>
    </source>
</reference>